<organism evidence="1 2">
    <name type="scientific">Kitasatospora viridis</name>
    <dbReference type="NCBI Taxonomy" id="281105"/>
    <lineage>
        <taxon>Bacteria</taxon>
        <taxon>Bacillati</taxon>
        <taxon>Actinomycetota</taxon>
        <taxon>Actinomycetes</taxon>
        <taxon>Kitasatosporales</taxon>
        <taxon>Streptomycetaceae</taxon>
        <taxon>Kitasatospora</taxon>
    </lineage>
</organism>
<protein>
    <submittedName>
        <fullName evidence="1">Uncharacterized protein</fullName>
    </submittedName>
</protein>
<name>A0A561UG29_9ACTN</name>
<sequence length="245" mass="27066">MFRHWWFLRLLGDRAGGGAAPRARRMSKERQELVLREWETLRERLRSFAQERIALVGDVLRAAEPDFPPQLAGGPAGADYLWAVEAYQAAGKLLDEDGTDLPDLAAAVVLAERAVDRLAAAHERLAGRRPVPPPARCFYYPLHPPAAAPKAGKKQARRRVGPREAAADRRPACEACRRAVLAGELPDVLPALLEVRRAWHRTRRVLVPYYAVPQSRSPWSATACGGYDDGAPALVLRGAHRRGRG</sequence>
<dbReference type="Proteomes" id="UP000317940">
    <property type="component" value="Unassembled WGS sequence"/>
</dbReference>
<accession>A0A561UG29</accession>
<evidence type="ECO:0000313" key="1">
    <source>
        <dbReference type="EMBL" id="TWF98321.1"/>
    </source>
</evidence>
<dbReference type="RefSeq" id="WP_145904772.1">
    <property type="nucleotide sequence ID" value="NZ_BAAAMZ010000031.1"/>
</dbReference>
<comment type="caution">
    <text evidence="1">The sequence shown here is derived from an EMBL/GenBank/DDBJ whole genome shotgun (WGS) entry which is preliminary data.</text>
</comment>
<reference evidence="1 2" key="1">
    <citation type="submission" date="2019-06" db="EMBL/GenBank/DDBJ databases">
        <title>Sequencing the genomes of 1000 actinobacteria strains.</title>
        <authorList>
            <person name="Klenk H.-P."/>
        </authorList>
    </citation>
    <scope>NUCLEOTIDE SEQUENCE [LARGE SCALE GENOMIC DNA]</scope>
    <source>
        <strain evidence="1 2">DSM 44826</strain>
    </source>
</reference>
<evidence type="ECO:0000313" key="2">
    <source>
        <dbReference type="Proteomes" id="UP000317940"/>
    </source>
</evidence>
<proteinExistence type="predicted"/>
<keyword evidence="2" id="KW-1185">Reference proteome</keyword>
<gene>
    <name evidence="1" type="ORF">FHX73_112128</name>
</gene>
<dbReference type="OrthoDB" id="3867729at2"/>
<dbReference type="EMBL" id="VIWT01000001">
    <property type="protein sequence ID" value="TWF98321.1"/>
    <property type="molecule type" value="Genomic_DNA"/>
</dbReference>
<dbReference type="AlphaFoldDB" id="A0A561UG29"/>